<accession>A0ABU9G676</accession>
<dbReference type="Proteomes" id="UP001379949">
    <property type="component" value="Unassembled WGS sequence"/>
</dbReference>
<proteinExistence type="predicted"/>
<dbReference type="PANTHER" id="PTHR46565:SF20">
    <property type="entry name" value="COLD SHOCK DOMAIN-CONTAINING PROTEIN 4"/>
    <property type="match status" value="1"/>
</dbReference>
<evidence type="ECO:0000313" key="8">
    <source>
        <dbReference type="EMBL" id="MEL0614002.1"/>
    </source>
</evidence>
<dbReference type="Pfam" id="PF00313">
    <property type="entry name" value="CSD"/>
    <property type="match status" value="1"/>
</dbReference>
<sequence length="85" mass="9609">MERISGKVKWFNDSKGIGFIKREADSDVFVHYKSILLDGHKTLKKGQSVTFELATTEFGHQAIEVRLEEESSSAVQEDEYRTASA</sequence>
<protein>
    <submittedName>
        <fullName evidence="8">Cold shock domain-containing protein</fullName>
    </submittedName>
</protein>
<evidence type="ECO:0000313" key="9">
    <source>
        <dbReference type="Proteomes" id="UP001379949"/>
    </source>
</evidence>
<gene>
    <name evidence="8" type="ORF">V6242_12680</name>
</gene>
<dbReference type="InterPro" id="IPR012340">
    <property type="entry name" value="NA-bd_OB-fold"/>
</dbReference>
<feature type="domain" description="CSD" evidence="7">
    <location>
        <begin position="3"/>
        <end position="67"/>
    </location>
</feature>
<evidence type="ECO:0000256" key="1">
    <source>
        <dbReference type="ARBA" id="ARBA00004496"/>
    </source>
</evidence>
<evidence type="ECO:0000256" key="2">
    <source>
        <dbReference type="ARBA" id="ARBA00022490"/>
    </source>
</evidence>
<comment type="caution">
    <text evidence="8">The sequence shown here is derived from an EMBL/GenBank/DDBJ whole genome shotgun (WGS) entry which is preliminary data.</text>
</comment>
<evidence type="ECO:0000256" key="6">
    <source>
        <dbReference type="ARBA" id="ARBA00023163"/>
    </source>
</evidence>
<organism evidence="8 9">
    <name type="scientific">Marinomonas arenicola</name>
    <dbReference type="NCBI Taxonomy" id="569601"/>
    <lineage>
        <taxon>Bacteria</taxon>
        <taxon>Pseudomonadati</taxon>
        <taxon>Pseudomonadota</taxon>
        <taxon>Gammaproteobacteria</taxon>
        <taxon>Oceanospirillales</taxon>
        <taxon>Oceanospirillaceae</taxon>
        <taxon>Marinomonas</taxon>
    </lineage>
</organism>
<keyword evidence="2" id="KW-0963">Cytoplasm</keyword>
<evidence type="ECO:0000259" key="7">
    <source>
        <dbReference type="PROSITE" id="PS51857"/>
    </source>
</evidence>
<evidence type="ECO:0000256" key="3">
    <source>
        <dbReference type="ARBA" id="ARBA00023015"/>
    </source>
</evidence>
<dbReference type="PRINTS" id="PR00050">
    <property type="entry name" value="COLDSHOCK"/>
</dbReference>
<evidence type="ECO:0000256" key="4">
    <source>
        <dbReference type="ARBA" id="ARBA00023125"/>
    </source>
</evidence>
<dbReference type="InterPro" id="IPR002059">
    <property type="entry name" value="CSP_DNA-bd"/>
</dbReference>
<evidence type="ECO:0000256" key="5">
    <source>
        <dbReference type="ARBA" id="ARBA00023159"/>
    </source>
</evidence>
<keyword evidence="9" id="KW-1185">Reference proteome</keyword>
<keyword evidence="6" id="KW-0804">Transcription</keyword>
<dbReference type="Gene3D" id="2.40.50.140">
    <property type="entry name" value="Nucleic acid-binding proteins"/>
    <property type="match status" value="1"/>
</dbReference>
<keyword evidence="5" id="KW-0010">Activator</keyword>
<dbReference type="EMBL" id="JBAKAR010000010">
    <property type="protein sequence ID" value="MEL0614002.1"/>
    <property type="molecule type" value="Genomic_DNA"/>
</dbReference>
<dbReference type="RefSeq" id="WP_341565202.1">
    <property type="nucleotide sequence ID" value="NZ_JBAKAQ010000008.1"/>
</dbReference>
<dbReference type="PROSITE" id="PS51857">
    <property type="entry name" value="CSD_2"/>
    <property type="match status" value="1"/>
</dbReference>
<dbReference type="InterPro" id="IPR012156">
    <property type="entry name" value="Cold_shock_CspA"/>
</dbReference>
<dbReference type="PIRSF" id="PIRSF002599">
    <property type="entry name" value="Cold_shock_A"/>
    <property type="match status" value="1"/>
</dbReference>
<comment type="subcellular location">
    <subcellularLocation>
        <location evidence="1">Cytoplasm</location>
    </subcellularLocation>
</comment>
<reference evidence="8 9" key="1">
    <citation type="submission" date="2024-02" db="EMBL/GenBank/DDBJ databases">
        <title>Bacteria isolated from the canopy kelp, Nereocystis luetkeana.</title>
        <authorList>
            <person name="Pfister C.A."/>
            <person name="Younker I.T."/>
            <person name="Light S.H."/>
        </authorList>
    </citation>
    <scope>NUCLEOTIDE SEQUENCE [LARGE SCALE GENOMIC DNA]</scope>
    <source>
        <strain evidence="8 9">TI.4.07</strain>
    </source>
</reference>
<dbReference type="SUPFAM" id="SSF50249">
    <property type="entry name" value="Nucleic acid-binding proteins"/>
    <property type="match status" value="1"/>
</dbReference>
<keyword evidence="3" id="KW-0805">Transcription regulation</keyword>
<dbReference type="PANTHER" id="PTHR46565">
    <property type="entry name" value="COLD SHOCK DOMAIN PROTEIN 2"/>
    <property type="match status" value="1"/>
</dbReference>
<dbReference type="SMART" id="SM00357">
    <property type="entry name" value="CSP"/>
    <property type="match status" value="1"/>
</dbReference>
<name>A0ABU9G676_9GAMM</name>
<dbReference type="CDD" id="cd04458">
    <property type="entry name" value="CSP_CDS"/>
    <property type="match status" value="1"/>
</dbReference>
<dbReference type="InterPro" id="IPR011129">
    <property type="entry name" value="CSD"/>
</dbReference>
<keyword evidence="4" id="KW-0238">DNA-binding</keyword>